<comment type="caution">
    <text evidence="2">The sequence shown here is derived from an EMBL/GenBank/DDBJ whole genome shotgun (WGS) entry which is preliminary data.</text>
</comment>
<dbReference type="Proteomes" id="UP000284395">
    <property type="component" value="Unassembled WGS sequence"/>
</dbReference>
<evidence type="ECO:0000313" key="2">
    <source>
        <dbReference type="EMBL" id="RKF19028.1"/>
    </source>
</evidence>
<sequence length="299" mass="32628">MNLRELLPPEKHYNDMDQTRTIWLVTNSASGSNDDGTVELLQRCCGNAGFMVARHIHFPDEDLPKIADLRSAGIETVAVFAGDGTTNALITRLYGWEGNVLVLPGGTMNILYNRLHGYAETEEVLEKIASGKARTVRPGIVRCSRGDALAGLLVGPATAWNDVREAMRQNDLKAMMEGTAEALEQSLSAPTVICTDPPMGKREGYPLIMLTPWDDGIAVAAYHSETVDEYVAQGVALLKHNFREGPHDDLGKVGRLRLRDLSGEPLHLLLDGEPVSATDKEAEFLLVLCEVDLLATIPE</sequence>
<keyword evidence="3" id="KW-1185">Reference proteome</keyword>
<name>A0A420EED6_9SPHN</name>
<dbReference type="Pfam" id="PF00781">
    <property type="entry name" value="DAGK_cat"/>
    <property type="match status" value="1"/>
</dbReference>
<dbReference type="GO" id="GO:0016301">
    <property type="term" value="F:kinase activity"/>
    <property type="evidence" value="ECO:0007669"/>
    <property type="project" value="InterPro"/>
</dbReference>
<reference evidence="2 3" key="1">
    <citation type="submission" date="2018-09" db="EMBL/GenBank/DDBJ databases">
        <title>Altererythrobacter spongiae sp. nov., isolated from a marine sponge.</title>
        <authorList>
            <person name="Zhuang L."/>
            <person name="Luo L."/>
        </authorList>
    </citation>
    <scope>NUCLEOTIDE SEQUENCE [LARGE SCALE GENOMIC DNA]</scope>
    <source>
        <strain evidence="2 3">HN-Y73</strain>
    </source>
</reference>
<dbReference type="EMBL" id="RAPF01000007">
    <property type="protein sequence ID" value="RKF19028.1"/>
    <property type="molecule type" value="Genomic_DNA"/>
</dbReference>
<dbReference type="InterPro" id="IPR001206">
    <property type="entry name" value="Diacylglycerol_kinase_cat_dom"/>
</dbReference>
<protein>
    <recommendedName>
        <fullName evidence="1">DAGKc domain-containing protein</fullName>
    </recommendedName>
</protein>
<accession>A0A420EED6</accession>
<dbReference type="Gene3D" id="3.40.50.10330">
    <property type="entry name" value="Probable inorganic polyphosphate/atp-NAD kinase, domain 1"/>
    <property type="match status" value="1"/>
</dbReference>
<evidence type="ECO:0000259" key="1">
    <source>
        <dbReference type="Pfam" id="PF00781"/>
    </source>
</evidence>
<dbReference type="AlphaFoldDB" id="A0A420EED6"/>
<evidence type="ECO:0000313" key="3">
    <source>
        <dbReference type="Proteomes" id="UP000284395"/>
    </source>
</evidence>
<dbReference type="SUPFAM" id="SSF111331">
    <property type="entry name" value="NAD kinase/diacylglycerol kinase-like"/>
    <property type="match status" value="1"/>
</dbReference>
<dbReference type="InterPro" id="IPR017438">
    <property type="entry name" value="ATP-NAD_kinase_N"/>
</dbReference>
<organism evidence="2 3">
    <name type="scientific">Altericroceibacterium spongiae</name>
    <dbReference type="NCBI Taxonomy" id="2320269"/>
    <lineage>
        <taxon>Bacteria</taxon>
        <taxon>Pseudomonadati</taxon>
        <taxon>Pseudomonadota</taxon>
        <taxon>Alphaproteobacteria</taxon>
        <taxon>Sphingomonadales</taxon>
        <taxon>Erythrobacteraceae</taxon>
        <taxon>Altericroceibacterium</taxon>
    </lineage>
</organism>
<dbReference type="OrthoDB" id="7199213at2"/>
<feature type="domain" description="DAGKc" evidence="1">
    <location>
        <begin position="22"/>
        <end position="137"/>
    </location>
</feature>
<proteinExistence type="predicted"/>
<dbReference type="InterPro" id="IPR016064">
    <property type="entry name" value="NAD/diacylglycerol_kinase_sf"/>
</dbReference>
<gene>
    <name evidence="2" type="ORF">D6851_13470</name>
</gene>